<dbReference type="EMBL" id="FZOL01000028">
    <property type="protein sequence ID" value="SNT19914.1"/>
    <property type="molecule type" value="Genomic_DNA"/>
</dbReference>
<proteinExistence type="predicted"/>
<dbReference type="Proteomes" id="UP000198407">
    <property type="component" value="Unassembled WGS sequence"/>
</dbReference>
<organism evidence="1 2">
    <name type="scientific">Pseudomonas japonica</name>
    <dbReference type="NCBI Taxonomy" id="256466"/>
    <lineage>
        <taxon>Bacteria</taxon>
        <taxon>Pseudomonadati</taxon>
        <taxon>Pseudomonadota</taxon>
        <taxon>Gammaproteobacteria</taxon>
        <taxon>Pseudomonadales</taxon>
        <taxon>Pseudomonadaceae</taxon>
        <taxon>Pseudomonas</taxon>
    </lineage>
</organism>
<accession>A0A239KRS3</accession>
<dbReference type="AlphaFoldDB" id="A0A239KRS3"/>
<evidence type="ECO:0000313" key="2">
    <source>
        <dbReference type="Proteomes" id="UP000198407"/>
    </source>
</evidence>
<protein>
    <submittedName>
        <fullName evidence="1">Uncharacterized protein</fullName>
    </submittedName>
</protein>
<dbReference type="STRING" id="1215104.GCA_000730585_00993"/>
<name>A0A239KRS3_9PSED</name>
<reference evidence="2" key="1">
    <citation type="submission" date="2017-06" db="EMBL/GenBank/DDBJ databases">
        <authorList>
            <person name="Varghese N."/>
            <person name="Submissions S."/>
        </authorList>
    </citation>
    <scope>NUCLEOTIDE SEQUENCE [LARGE SCALE GENOMIC DNA]</scope>
    <source>
        <strain evidence="2">DSM 22348</strain>
    </source>
</reference>
<gene>
    <name evidence="1" type="ORF">SAMN05444352_12838</name>
</gene>
<keyword evidence="2" id="KW-1185">Reference proteome</keyword>
<evidence type="ECO:0000313" key="1">
    <source>
        <dbReference type="EMBL" id="SNT19914.1"/>
    </source>
</evidence>
<sequence length="67" mass="7269">MGIYSQPHTYRVVGKRTSDHPVSGSDKVRRISSSCRVLSKVATRSPTIQFAVFEAITRPSADSSTAS</sequence>